<dbReference type="AlphaFoldDB" id="A0A8H3EXB4"/>
<sequence>MVPKKQSKPVSLQRKKEIHRKVEILPLKQSLALERRTRTSQNESKTQPRAPAAQGFARAAIVPKPNHSHNTRSRNLPLEPKQDHTTQRKRQSGFVQATTHSIFPDKSALIPSVEVNSEVDQSSAYSESESFTSDNSIEYDFLQTGIGFPINDHEAKLIDFALQHPEIWGKMIKDRKEMIPLLSSHRNVNLEESATPDTFDLEALPLDTGTEVEEYHERLAYRNVLWEHDRIKCLSGGEAIFQRSLMMSMIDRYRIFTDPGNSLDFSVEESWLCPPMPTRGLLSKDQQIIALPSPDLCVCFRTEKVLSQICRRGLSQAMLKMIMVGGRSIPQCRRSFPFLILEAKNGATSHSRETALAQCLNTASQALHNMYEFFREAGMTSEFFDNVRFFTVAATASGCIFRMHRAEDGGEDSQIVDDYCLAFEYNEIGDFTAQAFTQQAILDRFERIIWGYGPHLRQLIEKACLQIERIIKAKGYNHYLLKRDESYYRHGQVTPKKDSKRSVSPKHGRDQAEPTPASTIPSRGTSIVSQNSASNNSGSKKRTRQTDCREHKERRQATDSSEDDYETPTRSFQNPRRTSPGFSFTCARSRSISQAKR</sequence>
<reference evidence="3" key="1">
    <citation type="submission" date="2021-03" db="EMBL/GenBank/DDBJ databases">
        <authorList>
            <person name="Tagirdzhanova G."/>
        </authorList>
    </citation>
    <scope>NUCLEOTIDE SEQUENCE</scope>
</reference>
<feature type="region of interest" description="Disordered" evidence="1">
    <location>
        <begin position="491"/>
        <end position="597"/>
    </location>
</feature>
<dbReference type="OrthoDB" id="5377772at2759"/>
<feature type="compositionally biased region" description="Basic and acidic residues" evidence="1">
    <location>
        <begin position="495"/>
        <end position="512"/>
    </location>
</feature>
<dbReference type="InterPro" id="IPR057684">
    <property type="entry name" value="DUF7924"/>
</dbReference>
<dbReference type="EMBL" id="CAJPDQ010000007">
    <property type="protein sequence ID" value="CAF9911987.1"/>
    <property type="molecule type" value="Genomic_DNA"/>
</dbReference>
<dbReference type="Proteomes" id="UP000664169">
    <property type="component" value="Unassembled WGS sequence"/>
</dbReference>
<evidence type="ECO:0000313" key="3">
    <source>
        <dbReference type="EMBL" id="CAF9911987.1"/>
    </source>
</evidence>
<protein>
    <recommendedName>
        <fullName evidence="2">DUF7924 domain-containing protein</fullName>
    </recommendedName>
</protein>
<proteinExistence type="predicted"/>
<name>A0A8H3EXB4_9LECA</name>
<feature type="domain" description="DUF7924" evidence="2">
    <location>
        <begin position="290"/>
        <end position="404"/>
    </location>
</feature>
<dbReference type="Pfam" id="PF25545">
    <property type="entry name" value="DUF7924"/>
    <property type="match status" value="1"/>
</dbReference>
<gene>
    <name evidence="3" type="ORF">GOMPHAMPRED_007515</name>
</gene>
<feature type="compositionally biased region" description="Low complexity" evidence="1">
    <location>
        <begin position="47"/>
        <end position="60"/>
    </location>
</feature>
<keyword evidence="4" id="KW-1185">Reference proteome</keyword>
<comment type="caution">
    <text evidence="3">The sequence shown here is derived from an EMBL/GenBank/DDBJ whole genome shotgun (WGS) entry which is preliminary data.</text>
</comment>
<accession>A0A8H3EXB4</accession>
<organism evidence="3 4">
    <name type="scientific">Gomphillus americanus</name>
    <dbReference type="NCBI Taxonomy" id="1940652"/>
    <lineage>
        <taxon>Eukaryota</taxon>
        <taxon>Fungi</taxon>
        <taxon>Dikarya</taxon>
        <taxon>Ascomycota</taxon>
        <taxon>Pezizomycotina</taxon>
        <taxon>Lecanoromycetes</taxon>
        <taxon>OSLEUM clade</taxon>
        <taxon>Ostropomycetidae</taxon>
        <taxon>Ostropales</taxon>
        <taxon>Graphidaceae</taxon>
        <taxon>Gomphilloideae</taxon>
        <taxon>Gomphillus</taxon>
    </lineage>
</organism>
<feature type="compositionally biased region" description="Polar residues" evidence="1">
    <location>
        <begin position="568"/>
        <end position="597"/>
    </location>
</feature>
<evidence type="ECO:0000259" key="2">
    <source>
        <dbReference type="Pfam" id="PF25545"/>
    </source>
</evidence>
<evidence type="ECO:0000256" key="1">
    <source>
        <dbReference type="SAM" id="MobiDB-lite"/>
    </source>
</evidence>
<feature type="region of interest" description="Disordered" evidence="1">
    <location>
        <begin position="29"/>
        <end position="97"/>
    </location>
</feature>
<feature type="compositionally biased region" description="Basic and acidic residues" evidence="1">
    <location>
        <begin position="544"/>
        <end position="557"/>
    </location>
</feature>
<evidence type="ECO:0000313" key="4">
    <source>
        <dbReference type="Proteomes" id="UP000664169"/>
    </source>
</evidence>
<feature type="compositionally biased region" description="Polar residues" evidence="1">
    <location>
        <begin position="516"/>
        <end position="538"/>
    </location>
</feature>